<accession>A0AAI8KYG1</accession>
<gene>
    <name evidence="2" type="ORF">DWG14_02539</name>
</gene>
<dbReference type="KEGG" id="sge:DWG14_02539"/>
<proteinExistence type="predicted"/>
<evidence type="ECO:0000313" key="3">
    <source>
        <dbReference type="Proteomes" id="UP000265765"/>
    </source>
</evidence>
<sequence>MLTCAACGSHLTEPPRLLPGPAPRPGSDASGPYETDFLPDAVRVTAV</sequence>
<evidence type="ECO:0000256" key="1">
    <source>
        <dbReference type="SAM" id="MobiDB-lite"/>
    </source>
</evidence>
<protein>
    <submittedName>
        <fullName evidence="2">Uncharacterized protein</fullName>
    </submittedName>
</protein>
<feature type="region of interest" description="Disordered" evidence="1">
    <location>
        <begin position="12"/>
        <end position="36"/>
    </location>
</feature>
<evidence type="ECO:0000313" key="2">
    <source>
        <dbReference type="EMBL" id="AYC38310.1"/>
    </source>
</evidence>
<name>A0AAI8KYG1_9ACTN</name>
<reference evidence="2 3" key="1">
    <citation type="submission" date="2018-09" db="EMBL/GenBank/DDBJ databases">
        <title>Production of Trimethoprim by Streptomyces sp. 3E-1.</title>
        <authorList>
            <person name="Kang H.J."/>
            <person name="Kim S.B."/>
        </authorList>
    </citation>
    <scope>NUCLEOTIDE SEQUENCE [LARGE SCALE GENOMIC DNA]</scope>
    <source>
        <strain evidence="2 3">3E-1</strain>
    </source>
</reference>
<dbReference type="Proteomes" id="UP000265765">
    <property type="component" value="Chromosome"/>
</dbReference>
<dbReference type="EMBL" id="CP032427">
    <property type="protein sequence ID" value="AYC38310.1"/>
    <property type="molecule type" value="Genomic_DNA"/>
</dbReference>
<organism evidence="2 3">
    <name type="scientific">Streptomyces griseorubiginosus</name>
    <dbReference type="NCBI Taxonomy" id="67304"/>
    <lineage>
        <taxon>Bacteria</taxon>
        <taxon>Bacillati</taxon>
        <taxon>Actinomycetota</taxon>
        <taxon>Actinomycetes</taxon>
        <taxon>Kitasatosporales</taxon>
        <taxon>Streptomycetaceae</taxon>
        <taxon>Streptomyces</taxon>
    </lineage>
</organism>
<dbReference type="AlphaFoldDB" id="A0AAI8KYG1"/>